<dbReference type="GO" id="GO:0004497">
    <property type="term" value="F:monooxygenase activity"/>
    <property type="evidence" value="ECO:0007669"/>
    <property type="project" value="UniProtKB-KW"/>
</dbReference>
<dbReference type="SUPFAM" id="SSF51905">
    <property type="entry name" value="FAD/NAD(P)-binding domain"/>
    <property type="match status" value="1"/>
</dbReference>
<evidence type="ECO:0000259" key="8">
    <source>
        <dbReference type="Pfam" id="PF01494"/>
    </source>
</evidence>
<feature type="domain" description="FAD-binding" evidence="8">
    <location>
        <begin position="9"/>
        <end position="376"/>
    </location>
</feature>
<dbReference type="Pfam" id="PF01494">
    <property type="entry name" value="FAD_binding_3"/>
    <property type="match status" value="1"/>
</dbReference>
<comment type="cofactor">
    <cofactor evidence="1">
        <name>FAD</name>
        <dbReference type="ChEBI" id="CHEBI:57692"/>
    </cofactor>
</comment>
<keyword evidence="6 9" id="KW-0503">Monooxygenase</keyword>
<evidence type="ECO:0000256" key="4">
    <source>
        <dbReference type="ARBA" id="ARBA00022827"/>
    </source>
</evidence>
<dbReference type="PANTHER" id="PTHR47178">
    <property type="entry name" value="MONOOXYGENASE, FAD-BINDING"/>
    <property type="match status" value="1"/>
</dbReference>
<dbReference type="PRINTS" id="PR00420">
    <property type="entry name" value="RNGMNOXGNASE"/>
</dbReference>
<proteinExistence type="predicted"/>
<evidence type="ECO:0000256" key="5">
    <source>
        <dbReference type="ARBA" id="ARBA00023002"/>
    </source>
</evidence>
<sequence length="417" mass="46462">MSTNGSSPHVLILGAGLGGLSLAQALRKRGMSYEIFERDTHDTERRQGWTVSVHSMIDDMKESVSDDMPRFTTVDHLDTVAIPCEFAYYKHDSNEKMGLRDDGSQRYIWANRATLRKWLSTHIDIQYAKRAVRIEEGNKKVTVHFQDGSSATGDILVGAEGVGSMTRKHILKGKDLVQSETSYLVSGDVHLNKEEMEEQMSLSHSGFIVEFPGAEDGKPYHLFMSLDTITPTDGDGRPGQSGADYYFHLTCNDENANRDDFWTYSATAEQLHDFLRRQCRDLPPRFRGVLDKATVERMKCPPVRLNTLIMESLPVSRVTLLGDAAHCMTPFRGEGGCHAMKDGLDLARAIAKIDNGDEQSLRAALDAYQKEMLERGCGAAAASSKEYSGEIDFEQPESRSLAGQPMVALPQERVVIY</sequence>
<evidence type="ECO:0000256" key="6">
    <source>
        <dbReference type="ARBA" id="ARBA00023033"/>
    </source>
</evidence>
<keyword evidence="3" id="KW-0285">Flavoprotein</keyword>
<keyword evidence="5" id="KW-0560">Oxidoreductase</keyword>
<feature type="signal peptide" evidence="7">
    <location>
        <begin position="1"/>
        <end position="23"/>
    </location>
</feature>
<keyword evidence="10" id="KW-1185">Reference proteome</keyword>
<reference evidence="9 10" key="1">
    <citation type="submission" date="2023-01" db="EMBL/GenBank/DDBJ databases">
        <title>Analysis of 21 Apiospora genomes using comparative genomics revels a genus with tremendous synthesis potential of carbohydrate active enzymes and secondary metabolites.</title>
        <authorList>
            <person name="Sorensen T."/>
        </authorList>
    </citation>
    <scope>NUCLEOTIDE SEQUENCE [LARGE SCALE GENOMIC DNA]</scope>
    <source>
        <strain evidence="9 10">CBS 20057</strain>
    </source>
</reference>
<keyword evidence="7" id="KW-0732">Signal</keyword>
<dbReference type="Proteomes" id="UP001396898">
    <property type="component" value="Unassembled WGS sequence"/>
</dbReference>
<accession>A0ABR1RVA3</accession>
<protein>
    <submittedName>
        <fullName evidence="9">Monooxygenase</fullName>
    </submittedName>
</protein>
<dbReference type="InterPro" id="IPR002938">
    <property type="entry name" value="FAD-bd"/>
</dbReference>
<evidence type="ECO:0000256" key="2">
    <source>
        <dbReference type="ARBA" id="ARBA00005179"/>
    </source>
</evidence>
<gene>
    <name evidence="9" type="ORF">PG991_008090</name>
</gene>
<evidence type="ECO:0000256" key="1">
    <source>
        <dbReference type="ARBA" id="ARBA00001974"/>
    </source>
</evidence>
<dbReference type="Gene3D" id="3.50.50.60">
    <property type="entry name" value="FAD/NAD(P)-binding domain"/>
    <property type="match status" value="1"/>
</dbReference>
<evidence type="ECO:0000313" key="9">
    <source>
        <dbReference type="EMBL" id="KAK8018900.1"/>
    </source>
</evidence>
<comment type="pathway">
    <text evidence="2">Secondary metabolite biosynthesis.</text>
</comment>
<keyword evidence="4" id="KW-0274">FAD</keyword>
<organism evidence="9 10">
    <name type="scientific">Apiospora marii</name>
    <dbReference type="NCBI Taxonomy" id="335849"/>
    <lineage>
        <taxon>Eukaryota</taxon>
        <taxon>Fungi</taxon>
        <taxon>Dikarya</taxon>
        <taxon>Ascomycota</taxon>
        <taxon>Pezizomycotina</taxon>
        <taxon>Sordariomycetes</taxon>
        <taxon>Xylariomycetidae</taxon>
        <taxon>Amphisphaeriales</taxon>
        <taxon>Apiosporaceae</taxon>
        <taxon>Apiospora</taxon>
    </lineage>
</organism>
<dbReference type="InterPro" id="IPR036188">
    <property type="entry name" value="FAD/NAD-bd_sf"/>
</dbReference>
<name>A0ABR1RVA3_9PEZI</name>
<feature type="chain" id="PRO_5047207289" evidence="7">
    <location>
        <begin position="24"/>
        <end position="417"/>
    </location>
</feature>
<dbReference type="EMBL" id="JAQQWI010000010">
    <property type="protein sequence ID" value="KAK8018900.1"/>
    <property type="molecule type" value="Genomic_DNA"/>
</dbReference>
<evidence type="ECO:0000313" key="10">
    <source>
        <dbReference type="Proteomes" id="UP001396898"/>
    </source>
</evidence>
<dbReference type="PANTHER" id="PTHR47178:SF6">
    <property type="entry name" value="FAD-BINDING DOMAIN-CONTAINING PROTEIN"/>
    <property type="match status" value="1"/>
</dbReference>
<evidence type="ECO:0000256" key="7">
    <source>
        <dbReference type="SAM" id="SignalP"/>
    </source>
</evidence>
<comment type="caution">
    <text evidence="9">The sequence shown here is derived from an EMBL/GenBank/DDBJ whole genome shotgun (WGS) entry which is preliminary data.</text>
</comment>
<evidence type="ECO:0000256" key="3">
    <source>
        <dbReference type="ARBA" id="ARBA00022630"/>
    </source>
</evidence>